<evidence type="ECO:0000256" key="2">
    <source>
        <dbReference type="SAM" id="SignalP"/>
    </source>
</evidence>
<evidence type="ECO:0000313" key="3">
    <source>
        <dbReference type="EMBL" id="RIW14869.1"/>
    </source>
</evidence>
<dbReference type="NCBIfam" id="NF033681">
    <property type="entry name" value="ExeM_NucH_DNase"/>
    <property type="match status" value="1"/>
</dbReference>
<reference evidence="3 4" key="1">
    <citation type="submission" date="2018-08" db="EMBL/GenBank/DDBJ databases">
        <title>Vibrio harveyi strains pathogenic to white snook Centropomus viridis Lockington (1877) and potential probiotic bacteria.</title>
        <authorList>
            <person name="Soto-Rodriguez S."/>
            <person name="Gomez-Gil B."/>
            <person name="Lozano-Olvera R."/>
        </authorList>
    </citation>
    <scope>NUCLEOTIDE SEQUENCE [LARGE SCALE GENOMIC DNA]</scope>
    <source>
        <strain evidence="3 4">CAIM 1508</strain>
    </source>
</reference>
<dbReference type="EMBL" id="QOUW02000021">
    <property type="protein sequence ID" value="RIW14869.1"/>
    <property type="molecule type" value="Genomic_DNA"/>
</dbReference>
<dbReference type="CDD" id="cd04486">
    <property type="entry name" value="YhcR_OBF_like"/>
    <property type="match status" value="1"/>
</dbReference>
<dbReference type="RefSeq" id="WP_101961075.1">
    <property type="nucleotide sequence ID" value="NZ_CP143559.1"/>
</dbReference>
<dbReference type="SUPFAM" id="SSF56219">
    <property type="entry name" value="DNase I-like"/>
    <property type="match status" value="1"/>
</dbReference>
<evidence type="ECO:0000256" key="1">
    <source>
        <dbReference type="SAM" id="Phobius"/>
    </source>
</evidence>
<comment type="caution">
    <text evidence="3">The sequence shown here is derived from an EMBL/GenBank/DDBJ whole genome shotgun (WGS) entry which is preliminary data.</text>
</comment>
<dbReference type="PANTHER" id="PTHR42834:SF1">
    <property type="entry name" value="ENDONUCLEASE_EXONUCLEASE_PHOSPHATASE FAMILY PROTEIN (AFU_ORTHOLOGUE AFUA_3G09210)"/>
    <property type="match status" value="1"/>
</dbReference>
<dbReference type="AlphaFoldDB" id="A0A8B3DQJ6"/>
<protein>
    <submittedName>
        <fullName evidence="3">Nuclease</fullName>
    </submittedName>
</protein>
<gene>
    <name evidence="3" type="ORF">DS957_008685</name>
</gene>
<dbReference type="Proteomes" id="UP000253437">
    <property type="component" value="Unassembled WGS sequence"/>
</dbReference>
<organism evidence="3 4">
    <name type="scientific">Vibrio harveyi</name>
    <name type="common">Beneckea harveyi</name>
    <dbReference type="NCBI Taxonomy" id="669"/>
    <lineage>
        <taxon>Bacteria</taxon>
        <taxon>Pseudomonadati</taxon>
        <taxon>Pseudomonadota</taxon>
        <taxon>Gammaproteobacteria</taxon>
        <taxon>Vibrionales</taxon>
        <taxon>Vibrionaceae</taxon>
        <taxon>Vibrio</taxon>
    </lineage>
</organism>
<evidence type="ECO:0000313" key="4">
    <source>
        <dbReference type="Proteomes" id="UP000253437"/>
    </source>
</evidence>
<feature type="transmembrane region" description="Helical" evidence="1">
    <location>
        <begin position="1033"/>
        <end position="1052"/>
    </location>
</feature>
<dbReference type="InterPro" id="IPR047971">
    <property type="entry name" value="ExeM-like"/>
</dbReference>
<dbReference type="PANTHER" id="PTHR42834">
    <property type="entry name" value="ENDONUCLEASE/EXONUCLEASE/PHOSPHATASE FAMILY PROTEIN (AFU_ORTHOLOGUE AFUA_3G09210)"/>
    <property type="match status" value="1"/>
</dbReference>
<accession>A0A8B3DQJ6</accession>
<keyword evidence="1" id="KW-0472">Membrane</keyword>
<dbReference type="InterPro" id="IPR036691">
    <property type="entry name" value="Endo/exonu/phosph_ase_sf"/>
</dbReference>
<keyword evidence="1" id="KW-0812">Transmembrane</keyword>
<sequence>MNKKMTLLAGAISSVLSGAAFADINDIIISEYVEGSASNKAVEITNIGSAAHTFDGTLSLYYSSYKNQIKDKDGNNVLKGKDGRTLQPGKSIVVINGDAGAEMRAFIERLGGKDVTVVAGTYDEVKHSAMNFNGDDAVWLGTSSAEADIKDIFGTYGYKGDKLWDDRTMRRKAGSTQATTYDESQWDKFAKDDFGGLGDPTAVNNDPITPPENTPCADAAGSLSYKTIGEVQGEGYSSPLIESGYESADEYLVTGVVSAVTTNLVKGFFLYDNNADGNVKTSDGVFVQTKGELSQDMVGQQICVRAKVKENYGVTTLIPTNDIWEVENASQVPPTPVDMVRIDSDDENFRSTLERLEGMPVRLVKDMDATEDGEQNMRVSRSFSFDFGSFRNNMVLAYKRPNPQPNQDHVAGSAESLAQKAENNDFRVYVDTDAKAPNGQIPYYPDFFADPKKNYIRINDSVVGLEGVLHYSYNEFRLIPTNTVDSKAFIHNTDRTKAPSIKETNDAYSAADSFNIRIATQNVLNYFNSPYGGSDNSFGDNRGAESQLDFDRQQAKIVEAIYGLDADIVGLMEIENNGFGDFGAINELLAAINAKYYDEDYGDRNKSNSIHNRYVFVGFDKNGDTILDDQDTVGSDAITTGIIYRPSKVSVISGQVIPMPSQHAPMIVDENGAPITDSKGEIRESGDNYQRNTVAATFQVLNTGKRLTVSVNHLKSKGSTCYEDWKGWETWEKFDPSKDNVKSDDDFQGSCENFRVAAAYHLGEEMAKIEGDKVVLGDMNSYAHEDPMLVLTSNPTGKTLTAAGYTFIGKLPQFGPEGKVITKTYGYINAVDRMMPAGETAWSYSYNDEVGSLDHLLISGSLDKRLIDAVDWHINAPESSLYDYNSKYKGGDTNEPNPFYSQDPYRSSDHDSALVTLGYKYGEAGERLVTIATKSGRADIGYAVPATAQKGDVATLSISPVPADAPALPKVTLDKDGAQMVMFDSAKLPVGKYELTMTLNNETSGVVNQKVTDVEFIKRDSSNVKPVHPEKDGSGGSFGFGALLAMLGLGFLRRRR</sequence>
<proteinExistence type="predicted"/>
<feature type="chain" id="PRO_5032930892" evidence="2">
    <location>
        <begin position="23"/>
        <end position="1056"/>
    </location>
</feature>
<feature type="signal peptide" evidence="2">
    <location>
        <begin position="1"/>
        <end position="22"/>
    </location>
</feature>
<keyword evidence="1" id="KW-1133">Transmembrane helix</keyword>
<name>A0A8B3DQJ6_VIBHA</name>
<dbReference type="Gene3D" id="3.60.10.10">
    <property type="entry name" value="Endonuclease/exonuclease/phosphatase"/>
    <property type="match status" value="1"/>
</dbReference>
<keyword evidence="2" id="KW-0732">Signal</keyword>